<dbReference type="InterPro" id="IPR036188">
    <property type="entry name" value="FAD/NAD-bd_sf"/>
</dbReference>
<sequence length="742" mass="83989">MKKIQSEIIVIGGGLAGICAAIAAAREGKQVVLIQNRGVLGGNSSSEIRVWVCGATKHGVNRYARETGIMGELFLENQFRNPQGNVFQWDLLLLEKVKEEQNIQLYLNTEVIDVTVEGHTITSVIARTQGAENTYQFLGEYFIDCTGDGIVGEGAKAEFHMGRESREMYDESLAPEVADDRMLGSTLLFYTKDTGEKTKFIAPSFAKKITDTTIIKNRTLNPTDNGCAYWWIEWGGELDTIHDNEKIRDELLSVVYGIWDHIKNSGEYEADTLDLEWVGTLPGKRESRRFIGDYVLTQKDIEDQTFFEDRIAFGGWSIDLHPSTGMYTDAAGARHVVADGIYHLPYRMLYSKNIENLYFAGRNVSASHVAFGTIRVMATCAILGEAAGTAAAMASELHCSPRDIYTSYLNEYQQRMLKNDASVIGLKNNDSKDLARTAQISATSSLQTIDTEAEQLQEFPLTKSVGFQFYLENHPKTVNLLLKAEAGTELEVEFYTTGRKENYIPKKKVGAQTVQLSAKGRAWYPVVLPTLAEPENLFVILKKNQHVVTYLSETVIPGVLSFIEDPIQELRQPELHDYVRESPILYWTNQKINRKNVVFNVPTTSYSEEQITNGYKRPFGSPNVWVSKLDSKETEVLCFNWETPQTISEVLLTLNDDVNEDLVNLHHHRTAFDIIPELIKDYEIWALVDGERVRLAKEEDNRSRQKKHLFRKVKTKQLELHLHQTNGSNFKSLYEVRIYGGE</sequence>
<dbReference type="AlphaFoldDB" id="A0A367CG88"/>
<dbReference type="RefSeq" id="WP_113845601.1">
    <property type="nucleotide sequence ID" value="NZ_LEPB01000004.1"/>
</dbReference>
<dbReference type="EMBL" id="LEPB01000004">
    <property type="protein sequence ID" value="RCA10633.1"/>
    <property type="molecule type" value="Genomic_DNA"/>
</dbReference>
<evidence type="ECO:0000256" key="3">
    <source>
        <dbReference type="ARBA" id="ARBA00023002"/>
    </source>
</evidence>
<dbReference type="STRING" id="53345.LIU_08250"/>
<dbReference type="InterPro" id="IPR039650">
    <property type="entry name" value="HdrA-like"/>
</dbReference>
<dbReference type="GO" id="GO:0016491">
    <property type="term" value="F:oxidoreductase activity"/>
    <property type="evidence" value="ECO:0007669"/>
    <property type="project" value="UniProtKB-KW"/>
</dbReference>
<gene>
    <name evidence="6" type="ORF">EA71_01385</name>
</gene>
<evidence type="ECO:0000313" key="6">
    <source>
        <dbReference type="EMBL" id="RCA10633.1"/>
    </source>
</evidence>
<organism evidence="6 7">
    <name type="scientific">Enterococcus durans</name>
    <dbReference type="NCBI Taxonomy" id="53345"/>
    <lineage>
        <taxon>Bacteria</taxon>
        <taxon>Bacillati</taxon>
        <taxon>Bacillota</taxon>
        <taxon>Bacilli</taxon>
        <taxon>Lactobacillales</taxon>
        <taxon>Enterococcaceae</taxon>
        <taxon>Enterococcus</taxon>
    </lineage>
</organism>
<dbReference type="Pfam" id="PF12831">
    <property type="entry name" value="FAD_oxidored"/>
    <property type="match status" value="1"/>
</dbReference>
<dbReference type="GO" id="GO:0046872">
    <property type="term" value="F:metal ion binding"/>
    <property type="evidence" value="ECO:0007669"/>
    <property type="project" value="UniProtKB-KW"/>
</dbReference>
<comment type="caution">
    <text evidence="6">The sequence shown here is derived from an EMBL/GenBank/DDBJ whole genome shotgun (WGS) entry which is preliminary data.</text>
</comment>
<dbReference type="Proteomes" id="UP000252797">
    <property type="component" value="Unassembled WGS sequence"/>
</dbReference>
<dbReference type="Gene3D" id="3.50.50.60">
    <property type="entry name" value="FAD/NAD(P)-binding domain"/>
    <property type="match status" value="1"/>
</dbReference>
<keyword evidence="3" id="KW-0560">Oxidoreductase</keyword>
<evidence type="ECO:0008006" key="8">
    <source>
        <dbReference type="Google" id="ProtNLM"/>
    </source>
</evidence>
<evidence type="ECO:0000313" key="7">
    <source>
        <dbReference type="Proteomes" id="UP000252797"/>
    </source>
</evidence>
<name>A0A367CG88_9ENTE</name>
<evidence type="ECO:0000256" key="5">
    <source>
        <dbReference type="ARBA" id="ARBA00023014"/>
    </source>
</evidence>
<reference evidence="6 7" key="1">
    <citation type="submission" date="2015-06" db="EMBL/GenBank/DDBJ databases">
        <title>The Genome Sequence of Enterococcus durans 4EA1.</title>
        <authorList>
            <consortium name="The Broad Institute Genomics Platform"/>
            <consortium name="The Broad Institute Genome Sequencing Center for Infectious Disease"/>
            <person name="Earl A.M."/>
            <person name="Van Tyne D."/>
            <person name="Lebreton F."/>
            <person name="Saavedra J.T."/>
            <person name="Gilmore M.S."/>
            <person name="Manson Mcguire A."/>
            <person name="Clock S."/>
            <person name="Crupain M."/>
            <person name="Rangan U."/>
            <person name="Young S."/>
            <person name="Abouelleil A."/>
            <person name="Cao P."/>
            <person name="Chapman S.B."/>
            <person name="Griggs A."/>
            <person name="Priest M."/>
            <person name="Shea T."/>
            <person name="Wortman J."/>
            <person name="Nusbaum C."/>
            <person name="Birren B."/>
        </authorList>
    </citation>
    <scope>NUCLEOTIDE SEQUENCE [LARGE SCALE GENOMIC DNA]</scope>
    <source>
        <strain evidence="6 7">4EA1</strain>
    </source>
</reference>
<dbReference type="SUPFAM" id="SSF51905">
    <property type="entry name" value="FAD/NAD(P)-binding domain"/>
    <property type="match status" value="1"/>
</dbReference>
<keyword evidence="5" id="KW-0411">Iron-sulfur</keyword>
<dbReference type="GO" id="GO:0051539">
    <property type="term" value="F:4 iron, 4 sulfur cluster binding"/>
    <property type="evidence" value="ECO:0007669"/>
    <property type="project" value="UniProtKB-KW"/>
</dbReference>
<protein>
    <recommendedName>
        <fullName evidence="8">FAD-dependent oxidoreductase</fullName>
    </recommendedName>
</protein>
<evidence type="ECO:0000256" key="2">
    <source>
        <dbReference type="ARBA" id="ARBA00022723"/>
    </source>
</evidence>
<keyword evidence="1" id="KW-0004">4Fe-4S</keyword>
<proteinExistence type="predicted"/>
<evidence type="ECO:0000256" key="1">
    <source>
        <dbReference type="ARBA" id="ARBA00022485"/>
    </source>
</evidence>
<keyword evidence="2" id="KW-0479">Metal-binding</keyword>
<dbReference type="Gene3D" id="2.60.120.260">
    <property type="entry name" value="Galactose-binding domain-like"/>
    <property type="match status" value="1"/>
</dbReference>
<dbReference type="PANTHER" id="PTHR43498">
    <property type="entry name" value="FERREDOXIN:COB-COM HETERODISULFIDE REDUCTASE SUBUNIT A"/>
    <property type="match status" value="1"/>
</dbReference>
<accession>A0A367CG88</accession>
<evidence type="ECO:0000256" key="4">
    <source>
        <dbReference type="ARBA" id="ARBA00023004"/>
    </source>
</evidence>
<keyword evidence="4" id="KW-0408">Iron</keyword>
<dbReference type="PANTHER" id="PTHR43498:SF1">
    <property type="entry name" value="COB--COM HETERODISULFIDE REDUCTASE IRON-SULFUR SUBUNIT A"/>
    <property type="match status" value="1"/>
</dbReference>